<accession>A0A0E9QNV4</accession>
<name>A0A0E9QNV4_ANGAN</name>
<reference evidence="1" key="2">
    <citation type="journal article" date="2015" name="Fish Shellfish Immunol.">
        <title>Early steps in the European eel (Anguilla anguilla)-Vibrio vulnificus interaction in the gills: Role of the RtxA13 toxin.</title>
        <authorList>
            <person name="Callol A."/>
            <person name="Pajuelo D."/>
            <person name="Ebbesson L."/>
            <person name="Teles M."/>
            <person name="MacKenzie S."/>
            <person name="Amaro C."/>
        </authorList>
    </citation>
    <scope>NUCLEOTIDE SEQUENCE</scope>
</reference>
<protein>
    <submittedName>
        <fullName evidence="1">Uncharacterized protein</fullName>
    </submittedName>
</protein>
<dbReference type="EMBL" id="GBXM01090073">
    <property type="protein sequence ID" value="JAH18504.1"/>
    <property type="molecule type" value="Transcribed_RNA"/>
</dbReference>
<organism evidence="1">
    <name type="scientific">Anguilla anguilla</name>
    <name type="common">European freshwater eel</name>
    <name type="synonym">Muraena anguilla</name>
    <dbReference type="NCBI Taxonomy" id="7936"/>
    <lineage>
        <taxon>Eukaryota</taxon>
        <taxon>Metazoa</taxon>
        <taxon>Chordata</taxon>
        <taxon>Craniata</taxon>
        <taxon>Vertebrata</taxon>
        <taxon>Euteleostomi</taxon>
        <taxon>Actinopterygii</taxon>
        <taxon>Neopterygii</taxon>
        <taxon>Teleostei</taxon>
        <taxon>Anguilliformes</taxon>
        <taxon>Anguillidae</taxon>
        <taxon>Anguilla</taxon>
    </lineage>
</organism>
<evidence type="ECO:0000313" key="1">
    <source>
        <dbReference type="EMBL" id="JAH18504.1"/>
    </source>
</evidence>
<proteinExistence type="predicted"/>
<dbReference type="AlphaFoldDB" id="A0A0E9QNV4"/>
<sequence length="28" mass="3244">MCFAKSVVTRFGSHNEISVRQTLENKFN</sequence>
<reference evidence="1" key="1">
    <citation type="submission" date="2014-11" db="EMBL/GenBank/DDBJ databases">
        <authorList>
            <person name="Amaro Gonzalez C."/>
        </authorList>
    </citation>
    <scope>NUCLEOTIDE SEQUENCE</scope>
</reference>